<accession>A0A0N1FCN6</accession>
<reference evidence="1 2" key="1">
    <citation type="submission" date="2015-07" db="EMBL/GenBank/DDBJ databases">
        <title>Draft Genome Sequence of Komagataeibacter intermedius Strain AF2, Isolated from Kombucha Tea.</title>
        <authorList>
            <person name="Santos R.A."/>
            <person name="Berretta A.A."/>
            <person name="Barud H.S."/>
            <person name="Ribeiro S.J."/>
            <person name="Gonzalez-Garcia L.N."/>
            <person name="Zucchi T.D."/>
            <person name="Goldman G.H."/>
            <person name="Riano-Pachon D.M."/>
        </authorList>
    </citation>
    <scope>NUCLEOTIDE SEQUENCE [LARGE SCALE GENOMIC DNA]</scope>
    <source>
        <strain evidence="1 2">AF2</strain>
    </source>
</reference>
<dbReference type="EMBL" id="JUFX02000065">
    <property type="protein sequence ID" value="KPH88122.1"/>
    <property type="molecule type" value="Genomic_DNA"/>
</dbReference>
<dbReference type="AlphaFoldDB" id="A0A0N1FCN6"/>
<dbReference type="Proteomes" id="UP000031553">
    <property type="component" value="Unassembled WGS sequence"/>
</dbReference>
<protein>
    <submittedName>
        <fullName evidence="1">Uncharacterized protein</fullName>
    </submittedName>
</protein>
<comment type="caution">
    <text evidence="1">The sequence shown here is derived from an EMBL/GenBank/DDBJ whole genome shotgun (WGS) entry which is preliminary data.</text>
</comment>
<proteinExistence type="predicted"/>
<sequence>MIKPEEFHGALALPVDPHHAGFEDRVAVLIALQDQCVFRRVLTQPLALRLLIGEAVIGITTVLPGFTEQIFLPGDPAAFCNGVIERGLDCIKTVLPQG</sequence>
<evidence type="ECO:0000313" key="2">
    <source>
        <dbReference type="Proteomes" id="UP000031553"/>
    </source>
</evidence>
<evidence type="ECO:0000313" key="1">
    <source>
        <dbReference type="EMBL" id="KPH88122.1"/>
    </source>
</evidence>
<organism evidence="1 2">
    <name type="scientific">Komagataeibacter intermedius AF2</name>
    <dbReference type="NCBI Taxonomy" id="1458464"/>
    <lineage>
        <taxon>Bacteria</taxon>
        <taxon>Pseudomonadati</taxon>
        <taxon>Pseudomonadota</taxon>
        <taxon>Alphaproteobacteria</taxon>
        <taxon>Acetobacterales</taxon>
        <taxon>Acetobacteraceae</taxon>
        <taxon>Komagataeibacter</taxon>
    </lineage>
</organism>
<gene>
    <name evidence="1" type="ORF">GLUCOINTEAF2_0203952</name>
</gene>
<name>A0A0N1FCN6_9PROT</name>